<evidence type="ECO:0000313" key="2">
    <source>
        <dbReference type="Proteomes" id="UP001241603"/>
    </source>
</evidence>
<dbReference type="EMBL" id="JAUSVO010000001">
    <property type="protein sequence ID" value="MDQ0436404.1"/>
    <property type="molecule type" value="Genomic_DNA"/>
</dbReference>
<evidence type="ECO:0000313" key="1">
    <source>
        <dbReference type="EMBL" id="MDQ0436404.1"/>
    </source>
</evidence>
<proteinExistence type="predicted"/>
<dbReference type="Proteomes" id="UP001241603">
    <property type="component" value="Unassembled WGS sequence"/>
</dbReference>
<accession>A0ABU0H266</accession>
<dbReference type="PROSITE" id="PS51257">
    <property type="entry name" value="PROKAR_LIPOPROTEIN"/>
    <property type="match status" value="1"/>
</dbReference>
<reference evidence="1 2" key="1">
    <citation type="submission" date="2023-07" db="EMBL/GenBank/DDBJ databases">
        <title>Genomic Encyclopedia of Type Strains, Phase IV (KMG-IV): sequencing the most valuable type-strain genomes for metagenomic binning, comparative biology and taxonomic classification.</title>
        <authorList>
            <person name="Goeker M."/>
        </authorList>
    </citation>
    <scope>NUCLEOTIDE SEQUENCE [LARGE SCALE GENOMIC DNA]</scope>
    <source>
        <strain evidence="1 2">B6-8</strain>
    </source>
</reference>
<dbReference type="RefSeq" id="WP_266347318.1">
    <property type="nucleotide sequence ID" value="NZ_JAPKNG010000001.1"/>
</dbReference>
<gene>
    <name evidence="1" type="ORF">QO014_000774</name>
</gene>
<sequence length="252" mass="27321">MRNLLIAALCVGSLSGCYIADMKFVEVKELGYRNNARYEAGYLFLWDTRSNKLVQLADDIPLTAKPNREPPATIVASDIQGIQIEGGTGSEATKIAIAAEVGRSLQFKAENLIRERYDSVYTGLTAAYLEGQARGENLRERWYVSDATKPRSPYYYVVITGVIRTDKTVLTTAGANGTDSVASVSVTAPGLGVPVKVAIRNGSSYECSGKSAACFFKVTILKPYINEKGGLDYKPALNADVSKLPEAFRGQQ</sequence>
<protein>
    <recommendedName>
        <fullName evidence="3">Lipoprotein</fullName>
    </recommendedName>
</protein>
<comment type="caution">
    <text evidence="1">The sequence shown here is derived from an EMBL/GenBank/DDBJ whole genome shotgun (WGS) entry which is preliminary data.</text>
</comment>
<name>A0ABU0H266_9HYPH</name>
<keyword evidence="2" id="KW-1185">Reference proteome</keyword>
<evidence type="ECO:0008006" key="3">
    <source>
        <dbReference type="Google" id="ProtNLM"/>
    </source>
</evidence>
<organism evidence="1 2">
    <name type="scientific">Kaistia dalseonensis</name>
    <dbReference type="NCBI Taxonomy" id="410840"/>
    <lineage>
        <taxon>Bacteria</taxon>
        <taxon>Pseudomonadati</taxon>
        <taxon>Pseudomonadota</taxon>
        <taxon>Alphaproteobacteria</taxon>
        <taxon>Hyphomicrobiales</taxon>
        <taxon>Kaistiaceae</taxon>
        <taxon>Kaistia</taxon>
    </lineage>
</organism>